<dbReference type="AlphaFoldDB" id="A0A4S8K484"/>
<dbReference type="Proteomes" id="UP000317650">
    <property type="component" value="Chromosome 8"/>
</dbReference>
<keyword evidence="2" id="KW-1185">Reference proteome</keyword>
<reference evidence="1 2" key="1">
    <citation type="journal article" date="2019" name="Nat. Plants">
        <title>Genome sequencing of Musa balbisiana reveals subgenome evolution and function divergence in polyploid bananas.</title>
        <authorList>
            <person name="Yao X."/>
        </authorList>
    </citation>
    <scope>NUCLEOTIDE SEQUENCE [LARGE SCALE GENOMIC DNA]</scope>
    <source>
        <strain evidence="2">cv. DH-PKW</strain>
        <tissue evidence="1">Leaves</tissue>
    </source>
</reference>
<accession>A0A4S8K484</accession>
<sequence length="227" mass="24541">MEVSLTASTFQPLLGSFCATLRKIPPFPLLPPSHGAQEFCQVAPRGAQVPPGYGPPTPCGLSGPWLGVLASLGCTLGYGRRRKWVGLTPDYCIQQRPPHPTRPWGRRQRRRIGRQLHAEDGIAWNGIAQPQHRHDEFASMFGGYGQQLPGLELGLSQDGHMGGVGSTGLASVLSADGNGEGWEPALMAVGNCNSRCSVRQRMIQRGQKTRGWLVGCLVCVRLPQKKG</sequence>
<evidence type="ECO:0000313" key="1">
    <source>
        <dbReference type="EMBL" id="THU69641.1"/>
    </source>
</evidence>
<protein>
    <submittedName>
        <fullName evidence="1">Uncharacterized protein</fullName>
    </submittedName>
</protein>
<comment type="caution">
    <text evidence="1">The sequence shown here is derived from an EMBL/GenBank/DDBJ whole genome shotgun (WGS) entry which is preliminary data.</text>
</comment>
<evidence type="ECO:0000313" key="2">
    <source>
        <dbReference type="Proteomes" id="UP000317650"/>
    </source>
</evidence>
<gene>
    <name evidence="1" type="ORF">C4D60_Mb08t16540</name>
</gene>
<organism evidence="1 2">
    <name type="scientific">Musa balbisiana</name>
    <name type="common">Banana</name>
    <dbReference type="NCBI Taxonomy" id="52838"/>
    <lineage>
        <taxon>Eukaryota</taxon>
        <taxon>Viridiplantae</taxon>
        <taxon>Streptophyta</taxon>
        <taxon>Embryophyta</taxon>
        <taxon>Tracheophyta</taxon>
        <taxon>Spermatophyta</taxon>
        <taxon>Magnoliopsida</taxon>
        <taxon>Liliopsida</taxon>
        <taxon>Zingiberales</taxon>
        <taxon>Musaceae</taxon>
        <taxon>Musa</taxon>
    </lineage>
</organism>
<name>A0A4S8K484_MUSBA</name>
<proteinExistence type="predicted"/>
<dbReference type="EMBL" id="PYDT01000002">
    <property type="protein sequence ID" value="THU69641.1"/>
    <property type="molecule type" value="Genomic_DNA"/>
</dbReference>